<sequence length="114" mass="12995">MTNKADTPNHRDDIRIVLTTCGTTEQAQAIATDLLSAELVACVNLLPPMQSIYRWQGEICNETEVQLVIKTREQHVEAIKRWLNEHHPYETPEVLVLSVADASLAYHQWIKEVC</sequence>
<dbReference type="OrthoDB" id="37622at2"/>
<dbReference type="Gene3D" id="3.30.70.120">
    <property type="match status" value="1"/>
</dbReference>
<dbReference type="InterPro" id="IPR011322">
    <property type="entry name" value="N-reg_PII-like_a/b"/>
</dbReference>
<dbReference type="RefSeq" id="WP_087504067.1">
    <property type="nucleotide sequence ID" value="NZ_BMDX01000001.1"/>
</dbReference>
<dbReference type="Pfam" id="PF03091">
    <property type="entry name" value="CutA1"/>
    <property type="match status" value="1"/>
</dbReference>
<dbReference type="InterPro" id="IPR015867">
    <property type="entry name" value="N-reg_PII/ATP_PRibTrfase_C"/>
</dbReference>
<evidence type="ECO:0000313" key="2">
    <source>
        <dbReference type="EMBL" id="GGA63158.1"/>
    </source>
</evidence>
<dbReference type="PANTHER" id="PTHR23419:SF8">
    <property type="entry name" value="FI09726P"/>
    <property type="match status" value="1"/>
</dbReference>
<dbReference type="InterPro" id="IPR004323">
    <property type="entry name" value="Ion_tolerance_CutA"/>
</dbReference>
<accession>A0A8J2U1L4</accession>
<evidence type="ECO:0000256" key="1">
    <source>
        <dbReference type="ARBA" id="ARBA00010169"/>
    </source>
</evidence>
<dbReference type="AlphaFoldDB" id="A0A8J2U1L4"/>
<keyword evidence="3" id="KW-1185">Reference proteome</keyword>
<proteinExistence type="inferred from homology"/>
<gene>
    <name evidence="2" type="ORF">GCM10011369_00580</name>
</gene>
<dbReference type="GO" id="GO:0010038">
    <property type="term" value="P:response to metal ion"/>
    <property type="evidence" value="ECO:0007669"/>
    <property type="project" value="InterPro"/>
</dbReference>
<evidence type="ECO:0008006" key="4">
    <source>
        <dbReference type="Google" id="ProtNLM"/>
    </source>
</evidence>
<dbReference type="SUPFAM" id="SSF54913">
    <property type="entry name" value="GlnB-like"/>
    <property type="match status" value="1"/>
</dbReference>
<name>A0A8J2U1L4_9GAMM</name>
<dbReference type="PANTHER" id="PTHR23419">
    <property type="entry name" value="DIVALENT CATION TOLERANCE CUTA-RELATED"/>
    <property type="match status" value="1"/>
</dbReference>
<protein>
    <recommendedName>
        <fullName evidence="4">Divalent-cation tolerance protein CutA</fullName>
    </recommendedName>
</protein>
<dbReference type="EMBL" id="BMDX01000001">
    <property type="protein sequence ID" value="GGA63158.1"/>
    <property type="molecule type" value="Genomic_DNA"/>
</dbReference>
<evidence type="ECO:0000313" key="3">
    <source>
        <dbReference type="Proteomes" id="UP000619743"/>
    </source>
</evidence>
<comment type="similarity">
    <text evidence="1">Belongs to the CutA family.</text>
</comment>
<organism evidence="2 3">
    <name type="scientific">Neiella marina</name>
    <dbReference type="NCBI Taxonomy" id="508461"/>
    <lineage>
        <taxon>Bacteria</taxon>
        <taxon>Pseudomonadati</taxon>
        <taxon>Pseudomonadota</taxon>
        <taxon>Gammaproteobacteria</taxon>
        <taxon>Alteromonadales</taxon>
        <taxon>Echinimonadaceae</taxon>
        <taxon>Neiella</taxon>
    </lineage>
</organism>
<dbReference type="GO" id="GO:0005507">
    <property type="term" value="F:copper ion binding"/>
    <property type="evidence" value="ECO:0007669"/>
    <property type="project" value="TreeGrafter"/>
</dbReference>
<dbReference type="Proteomes" id="UP000619743">
    <property type="component" value="Unassembled WGS sequence"/>
</dbReference>
<comment type="caution">
    <text evidence="2">The sequence shown here is derived from an EMBL/GenBank/DDBJ whole genome shotgun (WGS) entry which is preliminary data.</text>
</comment>
<reference evidence="3" key="1">
    <citation type="journal article" date="2019" name="Int. J. Syst. Evol. Microbiol.">
        <title>The Global Catalogue of Microorganisms (GCM) 10K type strain sequencing project: providing services to taxonomists for standard genome sequencing and annotation.</title>
        <authorList>
            <consortium name="The Broad Institute Genomics Platform"/>
            <consortium name="The Broad Institute Genome Sequencing Center for Infectious Disease"/>
            <person name="Wu L."/>
            <person name="Ma J."/>
        </authorList>
    </citation>
    <scope>NUCLEOTIDE SEQUENCE [LARGE SCALE GENOMIC DNA]</scope>
    <source>
        <strain evidence="3">CGMCC 1.10130</strain>
    </source>
</reference>